<dbReference type="RefSeq" id="YP_001039746.1">
    <property type="nucleotide sequence ID" value="NC_009015.1"/>
</dbReference>
<evidence type="ECO:0000313" key="2">
    <source>
        <dbReference type="Proteomes" id="UP000001793"/>
    </source>
</evidence>
<organism evidence="1 2">
    <name type="scientific">Burkholderia phage BcepF1</name>
    <dbReference type="NCBI Taxonomy" id="2886897"/>
    <lineage>
        <taxon>Viruses</taxon>
        <taxon>Duplodnaviria</taxon>
        <taxon>Heunggongvirae</taxon>
        <taxon>Uroviricota</taxon>
        <taxon>Caudoviricetes</taxon>
        <taxon>Lindbergviridae</taxon>
        <taxon>Bcepfunavirus</taxon>
        <taxon>Bcepfunavirus bcepF1</taxon>
    </lineage>
</organism>
<dbReference type="EMBL" id="EF153632">
    <property type="protein sequence ID" value="ABL96793.1"/>
    <property type="molecule type" value="Genomic_DNA"/>
</dbReference>
<keyword evidence="2" id="KW-1185">Reference proteome</keyword>
<gene>
    <name evidence="1" type="ORF">BcepF1.062</name>
</gene>
<proteinExistence type="predicted"/>
<dbReference type="GeneID" id="4818346"/>
<reference evidence="1 2" key="1">
    <citation type="submission" date="2006-12" db="EMBL/GenBank/DDBJ databases">
        <title>Genomic analysis of Burkholderia ambifaria phage BcepF1, a member of the Bcep781- like phage supergroup.</title>
        <authorList>
            <person name="Summer E.J."/>
            <person name="Robinson S."/>
            <person name="Haines C."/>
            <person name="Adams B."/>
            <person name="Daggett M."/>
            <person name="Landua J."/>
            <person name="Swanson S."/>
            <person name="Vorndam W."/>
            <person name="Morrison W."/>
            <person name="Nail K."/>
            <person name="Gonzalez C."/>
            <person name="Young R."/>
        </authorList>
    </citation>
    <scope>NUCLEOTIDE SEQUENCE [LARGE SCALE GENOMIC DNA]</scope>
</reference>
<evidence type="ECO:0000313" key="1">
    <source>
        <dbReference type="EMBL" id="ABL96793.1"/>
    </source>
</evidence>
<dbReference type="KEGG" id="vg:4818346"/>
<name>A1YZW6_9CAUD</name>
<accession>A1YZW6</accession>
<protein>
    <submittedName>
        <fullName evidence="1">Uncharacterized protein</fullName>
    </submittedName>
</protein>
<sequence>MTVNIAAWSEIRVAILVVCGTLRMVRKWKYEGRKQSYRSPSSEPYAARVCGHFTKRRVKTLSDDRN</sequence>
<dbReference type="Proteomes" id="UP000001793">
    <property type="component" value="Segment"/>
</dbReference>